<feature type="domain" description="ERAP1-like C-terminal" evidence="15">
    <location>
        <begin position="523"/>
        <end position="832"/>
    </location>
</feature>
<keyword evidence="10" id="KW-0862">Zinc</keyword>
<keyword evidence="7" id="KW-0645">Protease</keyword>
<evidence type="ECO:0000256" key="9">
    <source>
        <dbReference type="ARBA" id="ARBA00022801"/>
    </source>
</evidence>
<dbReference type="AlphaFoldDB" id="A0A6P2C5D4"/>
<comment type="caution">
    <text evidence="17">The sequence shown here is derived from an EMBL/GenBank/DDBJ whole genome shotgun (WGS) entry which is preliminary data.</text>
</comment>
<keyword evidence="6 17" id="KW-0031">Aminopeptidase</keyword>
<dbReference type="PANTHER" id="PTHR11533">
    <property type="entry name" value="PROTEASE M1 ZINC METALLOPROTEASE"/>
    <property type="match status" value="1"/>
</dbReference>
<sequence length="845" mass="92984">MAVNLTREEARTRAESVAVDSYQVELDLTGGDTTFRSVSTIEFACSRPGSATFLNLAAPRVHAITLNGRPVGLDAFDGERIALDGLAERNVAVIDAECGYSRSGEGLHRFTDPADGNVYMYSDLETFDAHRIYACFDQPDMKASYELTVLAPQDWYVVSNMAPVTEGGVPQADGVHRWQFPPTPVMSTYITHVSAGPWHIVRSEHDGIPLGIFCRQSLARYLDPEEIFEVTRQGFDFFHEAFGIRYPFGKYDQLFVPEFKEGAMENAGAVTFLEDYVFRSRVTDFSREARGETILHEMAHMWFGDLVTMRWWDDLWLNESFATWAGTEAQAKATRWHHSWTTFTTAWKAWACKQDQLPSTHPIAADIPDIHAVEVNFDGITYAKGAAVLKQLVAYVGYDNFLAGVRAYFAAHSYGNATLADLLSALEEVSGRDLGAWSQEWLETAGVNTLRPSYSVDDSGRFTAFSVLQSAAPSHPTLRSHRIAIGLYSLADGALTRVHSVETDVTGDWTPVPELVGMQRPDLVLINDDDLTYAKIRLDPHSLDTAVTSVGSFTSSLPAALVWAASWDMVRDGEMAARDYARLVAGGVDSVRDISVVQTLLRQATLAVRQYADPSWRGEGLAFLASALRSLLEAAPAGSDHQLAYVRAFTSVATSAADLEYLTRLLDGTVALDGLAVDTDLRWALLRRLVSRGVRGEDAIDAELSRDATDAGERQAAGCRAAIPTVAAKRETWEELTDGKLTIAMFRATIASFADPDQPELVQPYRDEYFAAIGAVWAEWSSAMAQDFVEYGYTIGAVDEATIAATDAYLIRPEPPAALRRLLVEGRDEVARALRNQARDKAAAV</sequence>
<dbReference type="EMBL" id="RPFW01000001">
    <property type="protein sequence ID" value="TVZ06207.1"/>
    <property type="molecule type" value="Genomic_DNA"/>
</dbReference>
<dbReference type="Gene3D" id="1.10.390.10">
    <property type="entry name" value="Neutral Protease Domain 2"/>
    <property type="match status" value="1"/>
</dbReference>
<dbReference type="EC" id="3.4.11.2" evidence="4"/>
<keyword evidence="11" id="KW-0482">Metalloprotease</keyword>
<dbReference type="OrthoDB" id="100605at2"/>
<dbReference type="GO" id="GO:0006508">
    <property type="term" value="P:proteolysis"/>
    <property type="evidence" value="ECO:0007669"/>
    <property type="project" value="UniProtKB-KW"/>
</dbReference>
<dbReference type="GO" id="GO:0005615">
    <property type="term" value="C:extracellular space"/>
    <property type="evidence" value="ECO:0007669"/>
    <property type="project" value="TreeGrafter"/>
</dbReference>
<dbReference type="InterPro" id="IPR050344">
    <property type="entry name" value="Peptidase_M1_aminopeptidases"/>
</dbReference>
<organism evidence="17 18">
    <name type="scientific">Trebonia kvetii</name>
    <dbReference type="NCBI Taxonomy" id="2480626"/>
    <lineage>
        <taxon>Bacteria</taxon>
        <taxon>Bacillati</taxon>
        <taxon>Actinomycetota</taxon>
        <taxon>Actinomycetes</taxon>
        <taxon>Streptosporangiales</taxon>
        <taxon>Treboniaceae</taxon>
        <taxon>Trebonia</taxon>
    </lineage>
</organism>
<comment type="cofactor">
    <cofactor evidence="2">
        <name>Zn(2+)</name>
        <dbReference type="ChEBI" id="CHEBI:29105"/>
    </cofactor>
</comment>
<evidence type="ECO:0000256" key="7">
    <source>
        <dbReference type="ARBA" id="ARBA00022670"/>
    </source>
</evidence>
<dbReference type="GO" id="GO:0042277">
    <property type="term" value="F:peptide binding"/>
    <property type="evidence" value="ECO:0007669"/>
    <property type="project" value="TreeGrafter"/>
</dbReference>
<accession>A0A6P2C5D4</accession>
<dbReference type="PANTHER" id="PTHR11533:SF174">
    <property type="entry name" value="PUROMYCIN-SENSITIVE AMINOPEPTIDASE-RELATED"/>
    <property type="match status" value="1"/>
</dbReference>
<dbReference type="InterPro" id="IPR045357">
    <property type="entry name" value="Aminopeptidase_N-like_N"/>
</dbReference>
<dbReference type="GO" id="GO:0005737">
    <property type="term" value="C:cytoplasm"/>
    <property type="evidence" value="ECO:0007669"/>
    <property type="project" value="TreeGrafter"/>
</dbReference>
<dbReference type="FunFam" id="1.10.390.10:FF:000004">
    <property type="entry name" value="Aminopeptidase N"/>
    <property type="match status" value="1"/>
</dbReference>
<evidence type="ECO:0000256" key="8">
    <source>
        <dbReference type="ARBA" id="ARBA00022723"/>
    </source>
</evidence>
<evidence type="ECO:0000256" key="5">
    <source>
        <dbReference type="ARBA" id="ARBA00015611"/>
    </source>
</evidence>
<dbReference type="Pfam" id="PF01433">
    <property type="entry name" value="Peptidase_M1"/>
    <property type="match status" value="1"/>
</dbReference>
<evidence type="ECO:0000256" key="12">
    <source>
        <dbReference type="ARBA" id="ARBA00029811"/>
    </source>
</evidence>
<feature type="domain" description="Aminopeptidase N-like N-terminal" evidence="16">
    <location>
        <begin position="22"/>
        <end position="190"/>
    </location>
</feature>
<name>A0A6P2C5D4_9ACTN</name>
<dbReference type="InterPro" id="IPR012778">
    <property type="entry name" value="Pept_M1_aminopeptidase"/>
</dbReference>
<keyword evidence="8" id="KW-0479">Metal-binding</keyword>
<evidence type="ECO:0000256" key="3">
    <source>
        <dbReference type="ARBA" id="ARBA00010136"/>
    </source>
</evidence>
<dbReference type="FunFam" id="2.60.40.1730:FF:000010">
    <property type="entry name" value="Putative aminopeptidase N"/>
    <property type="match status" value="1"/>
</dbReference>
<dbReference type="PRINTS" id="PR00756">
    <property type="entry name" value="ALADIPTASE"/>
</dbReference>
<evidence type="ECO:0000259" key="15">
    <source>
        <dbReference type="Pfam" id="PF11838"/>
    </source>
</evidence>
<dbReference type="InterPro" id="IPR027268">
    <property type="entry name" value="Peptidase_M4/M1_CTD_sf"/>
</dbReference>
<dbReference type="InterPro" id="IPR024571">
    <property type="entry name" value="ERAP1-like_C_dom"/>
</dbReference>
<dbReference type="SUPFAM" id="SSF55486">
    <property type="entry name" value="Metalloproteases ('zincins'), catalytic domain"/>
    <property type="match status" value="1"/>
</dbReference>
<dbReference type="NCBIfam" id="TIGR02412">
    <property type="entry name" value="pepN_strep_liv"/>
    <property type="match status" value="1"/>
</dbReference>
<evidence type="ECO:0000256" key="6">
    <source>
        <dbReference type="ARBA" id="ARBA00022438"/>
    </source>
</evidence>
<dbReference type="InterPro" id="IPR001930">
    <property type="entry name" value="Peptidase_M1"/>
</dbReference>
<dbReference type="GO" id="GO:0070006">
    <property type="term" value="F:metalloaminopeptidase activity"/>
    <property type="evidence" value="ECO:0007669"/>
    <property type="project" value="TreeGrafter"/>
</dbReference>
<dbReference type="SUPFAM" id="SSF63737">
    <property type="entry name" value="Leukotriene A4 hydrolase N-terminal domain"/>
    <property type="match status" value="1"/>
</dbReference>
<dbReference type="Proteomes" id="UP000460272">
    <property type="component" value="Unassembled WGS sequence"/>
</dbReference>
<evidence type="ECO:0000313" key="18">
    <source>
        <dbReference type="Proteomes" id="UP000460272"/>
    </source>
</evidence>
<dbReference type="Pfam" id="PF17900">
    <property type="entry name" value="Peptidase_M1_N"/>
    <property type="match status" value="1"/>
</dbReference>
<protein>
    <recommendedName>
        <fullName evidence="5">Aminopeptidase N</fullName>
        <ecNumber evidence="4">3.4.11.2</ecNumber>
    </recommendedName>
    <alternativeName>
        <fullName evidence="12">Alanine aminopeptidase</fullName>
    </alternativeName>
    <alternativeName>
        <fullName evidence="13">Lysyl aminopeptidase</fullName>
    </alternativeName>
</protein>
<dbReference type="Gene3D" id="2.60.40.1730">
    <property type="entry name" value="tricorn interacting facor f3 domain"/>
    <property type="match status" value="1"/>
</dbReference>
<evidence type="ECO:0000313" key="17">
    <source>
        <dbReference type="EMBL" id="TVZ06207.1"/>
    </source>
</evidence>
<reference evidence="17 18" key="1">
    <citation type="submission" date="2018-11" db="EMBL/GenBank/DDBJ databases">
        <title>Trebonia kvetii gen.nov., sp.nov., a novel acidophilic actinobacterium, and proposal of the new actinobacterial family Treboniaceae fam. nov.</title>
        <authorList>
            <person name="Rapoport D."/>
            <person name="Sagova-Mareckova M."/>
            <person name="Sedlacek I."/>
            <person name="Provaznik J."/>
            <person name="Kralova S."/>
            <person name="Pavlinic D."/>
            <person name="Benes V."/>
            <person name="Kopecky J."/>
        </authorList>
    </citation>
    <scope>NUCLEOTIDE SEQUENCE [LARGE SCALE GENOMIC DNA]</scope>
    <source>
        <strain evidence="17 18">15Tr583</strain>
    </source>
</reference>
<comment type="catalytic activity">
    <reaction evidence="1">
        <text>Release of an N-terminal amino acid, Xaa-|-Yaa- from a peptide, amide or arylamide. Xaa is preferably Ala, but may be most amino acids including Pro (slow action). When a terminal hydrophobic residue is followed by a prolyl residue, the two may be released as an intact Xaa-Pro dipeptide.</text>
        <dbReference type="EC" id="3.4.11.2"/>
    </reaction>
</comment>
<dbReference type="Pfam" id="PF11838">
    <property type="entry name" value="ERAP1_C"/>
    <property type="match status" value="1"/>
</dbReference>
<evidence type="ECO:0000256" key="2">
    <source>
        <dbReference type="ARBA" id="ARBA00001947"/>
    </source>
</evidence>
<dbReference type="InterPro" id="IPR014782">
    <property type="entry name" value="Peptidase_M1_dom"/>
</dbReference>
<evidence type="ECO:0000259" key="16">
    <source>
        <dbReference type="Pfam" id="PF17900"/>
    </source>
</evidence>
<dbReference type="CDD" id="cd09602">
    <property type="entry name" value="M1_APN"/>
    <property type="match status" value="1"/>
</dbReference>
<keyword evidence="9 17" id="KW-0378">Hydrolase</keyword>
<evidence type="ECO:0000256" key="1">
    <source>
        <dbReference type="ARBA" id="ARBA00000098"/>
    </source>
</evidence>
<proteinExistence type="inferred from homology"/>
<evidence type="ECO:0000256" key="11">
    <source>
        <dbReference type="ARBA" id="ARBA00023049"/>
    </source>
</evidence>
<evidence type="ECO:0000256" key="4">
    <source>
        <dbReference type="ARBA" id="ARBA00012564"/>
    </source>
</evidence>
<dbReference type="GO" id="GO:0016285">
    <property type="term" value="F:alanyl aminopeptidase activity"/>
    <property type="evidence" value="ECO:0007669"/>
    <property type="project" value="UniProtKB-EC"/>
</dbReference>
<evidence type="ECO:0000256" key="13">
    <source>
        <dbReference type="ARBA" id="ARBA00031533"/>
    </source>
</evidence>
<keyword evidence="18" id="KW-1185">Reference proteome</keyword>
<dbReference type="InterPro" id="IPR042097">
    <property type="entry name" value="Aminopeptidase_N-like_N_sf"/>
</dbReference>
<evidence type="ECO:0000256" key="10">
    <source>
        <dbReference type="ARBA" id="ARBA00022833"/>
    </source>
</evidence>
<dbReference type="GO" id="GO:0008270">
    <property type="term" value="F:zinc ion binding"/>
    <property type="evidence" value="ECO:0007669"/>
    <property type="project" value="InterPro"/>
</dbReference>
<dbReference type="RefSeq" id="WP_145850961.1">
    <property type="nucleotide sequence ID" value="NZ_RPFW01000001.1"/>
</dbReference>
<evidence type="ECO:0000259" key="14">
    <source>
        <dbReference type="Pfam" id="PF01433"/>
    </source>
</evidence>
<gene>
    <name evidence="17" type="primary">pepN</name>
    <name evidence="17" type="ORF">EAS64_01835</name>
</gene>
<dbReference type="GO" id="GO:0043171">
    <property type="term" value="P:peptide catabolic process"/>
    <property type="evidence" value="ECO:0007669"/>
    <property type="project" value="TreeGrafter"/>
</dbReference>
<dbReference type="GO" id="GO:0016020">
    <property type="term" value="C:membrane"/>
    <property type="evidence" value="ECO:0007669"/>
    <property type="project" value="TreeGrafter"/>
</dbReference>
<feature type="domain" description="Peptidase M1 membrane alanine aminopeptidase" evidence="14">
    <location>
        <begin position="228"/>
        <end position="441"/>
    </location>
</feature>
<comment type="similarity">
    <text evidence="3">Belongs to the peptidase M1 family.</text>
</comment>